<evidence type="ECO:0000313" key="2">
    <source>
        <dbReference type="WBParaSite" id="nRc.2.0.1.t12766-RA"/>
    </source>
</evidence>
<evidence type="ECO:0000313" key="1">
    <source>
        <dbReference type="Proteomes" id="UP000887565"/>
    </source>
</evidence>
<organism evidence="1 2">
    <name type="scientific">Romanomermis culicivorax</name>
    <name type="common">Nematode worm</name>
    <dbReference type="NCBI Taxonomy" id="13658"/>
    <lineage>
        <taxon>Eukaryota</taxon>
        <taxon>Metazoa</taxon>
        <taxon>Ecdysozoa</taxon>
        <taxon>Nematoda</taxon>
        <taxon>Enoplea</taxon>
        <taxon>Dorylaimia</taxon>
        <taxon>Mermithida</taxon>
        <taxon>Mermithoidea</taxon>
        <taxon>Mermithidae</taxon>
        <taxon>Romanomermis</taxon>
    </lineage>
</organism>
<protein>
    <submittedName>
        <fullName evidence="2">Uncharacterized protein</fullName>
    </submittedName>
</protein>
<proteinExistence type="predicted"/>
<sequence length="71" mass="8161">MIKNRDLNSEKFTESNIHRLTSEHSIIAFKFGSIEEADAENVSDDFLLIKNDQGIFDIAHQNFTSTIFEKV</sequence>
<name>A0A915IEZ7_ROMCU</name>
<keyword evidence="1" id="KW-1185">Reference proteome</keyword>
<dbReference type="WBParaSite" id="nRc.2.0.1.t12766-RA">
    <property type="protein sequence ID" value="nRc.2.0.1.t12766-RA"/>
    <property type="gene ID" value="nRc.2.0.1.g12766"/>
</dbReference>
<dbReference type="AlphaFoldDB" id="A0A915IEZ7"/>
<dbReference type="Proteomes" id="UP000887565">
    <property type="component" value="Unplaced"/>
</dbReference>
<reference evidence="2" key="1">
    <citation type="submission" date="2022-11" db="UniProtKB">
        <authorList>
            <consortium name="WormBaseParasite"/>
        </authorList>
    </citation>
    <scope>IDENTIFICATION</scope>
</reference>
<accession>A0A915IEZ7</accession>